<sequence>MKYKTSGRTIPTPPAEQDPIRSPQCLDSSVKDSYSVDINIKQQLDPPSENSACFSRPNPSVSPSESSVGPVAPVFLDILATVDNSQNEDLGHVDEHLNPCQPYATCLDQPDNEAKKSTVSNTDVLGHPMNASTLVEVIHEIRSSSAALSGNGVAKLKCCKDDGLDYVSQGVSLDGIRVGWEPDQTLPQKSNDEVSIGPLAPTMVEEDQEDFSNPILVALRMVLEANGTQAYLASLIPEELQTNEDLGHVDEHLNPCQPYATCLDQVTNVVSPELALAAKLKCCKDDGLDYVSQGVSLDGIWVGWEPDQTLPQKSNDEVSIGPLAPTMVEEDQEDFSNPILVALRMVLEANGTQAYLASLIPEPQSIEWF</sequence>
<evidence type="ECO:0000256" key="1">
    <source>
        <dbReference type="SAM" id="MobiDB-lite"/>
    </source>
</evidence>
<evidence type="ECO:0000313" key="2">
    <source>
        <dbReference type="EMBL" id="GMH30529.1"/>
    </source>
</evidence>
<keyword evidence="3" id="KW-1185">Reference proteome</keyword>
<comment type="caution">
    <text evidence="2">The sequence shown here is derived from an EMBL/GenBank/DDBJ whole genome shotgun (WGS) entry which is preliminary data.</text>
</comment>
<dbReference type="EMBL" id="BSYO01000038">
    <property type="protein sequence ID" value="GMH30529.1"/>
    <property type="molecule type" value="Genomic_DNA"/>
</dbReference>
<name>A0AAD3TJZ2_NEPGR</name>
<proteinExistence type="predicted"/>
<organism evidence="2 3">
    <name type="scientific">Nepenthes gracilis</name>
    <name type="common">Slender pitcher plant</name>
    <dbReference type="NCBI Taxonomy" id="150966"/>
    <lineage>
        <taxon>Eukaryota</taxon>
        <taxon>Viridiplantae</taxon>
        <taxon>Streptophyta</taxon>
        <taxon>Embryophyta</taxon>
        <taxon>Tracheophyta</taxon>
        <taxon>Spermatophyta</taxon>
        <taxon>Magnoliopsida</taxon>
        <taxon>eudicotyledons</taxon>
        <taxon>Gunneridae</taxon>
        <taxon>Pentapetalae</taxon>
        <taxon>Caryophyllales</taxon>
        <taxon>Nepenthaceae</taxon>
        <taxon>Nepenthes</taxon>
    </lineage>
</organism>
<reference evidence="2" key="1">
    <citation type="submission" date="2023-05" db="EMBL/GenBank/DDBJ databases">
        <title>Nepenthes gracilis genome sequencing.</title>
        <authorList>
            <person name="Fukushima K."/>
        </authorList>
    </citation>
    <scope>NUCLEOTIDE SEQUENCE</scope>
    <source>
        <strain evidence="2">SING2019-196</strain>
    </source>
</reference>
<evidence type="ECO:0000313" key="3">
    <source>
        <dbReference type="Proteomes" id="UP001279734"/>
    </source>
</evidence>
<dbReference type="AlphaFoldDB" id="A0AAD3TJZ2"/>
<feature type="region of interest" description="Disordered" evidence="1">
    <location>
        <begin position="1"/>
        <end position="28"/>
    </location>
</feature>
<feature type="compositionally biased region" description="Low complexity" evidence="1">
    <location>
        <begin position="55"/>
        <end position="67"/>
    </location>
</feature>
<gene>
    <name evidence="2" type="ORF">Nepgr_032372</name>
</gene>
<dbReference type="Proteomes" id="UP001279734">
    <property type="component" value="Unassembled WGS sequence"/>
</dbReference>
<accession>A0AAD3TJZ2</accession>
<feature type="region of interest" description="Disordered" evidence="1">
    <location>
        <begin position="43"/>
        <end position="67"/>
    </location>
</feature>
<protein>
    <submittedName>
        <fullName evidence="2">Uncharacterized protein</fullName>
    </submittedName>
</protein>